<evidence type="ECO:0000313" key="4">
    <source>
        <dbReference type="Proteomes" id="UP000664859"/>
    </source>
</evidence>
<feature type="transmembrane region" description="Helical" evidence="2">
    <location>
        <begin position="359"/>
        <end position="382"/>
    </location>
</feature>
<dbReference type="Pfam" id="PF05684">
    <property type="entry name" value="DUF819"/>
    <property type="match status" value="1"/>
</dbReference>
<feature type="transmembrane region" description="Helical" evidence="2">
    <location>
        <begin position="270"/>
        <end position="293"/>
    </location>
</feature>
<evidence type="ECO:0008006" key="5">
    <source>
        <dbReference type="Google" id="ProtNLM"/>
    </source>
</evidence>
<feature type="transmembrane region" description="Helical" evidence="2">
    <location>
        <begin position="119"/>
        <end position="138"/>
    </location>
</feature>
<dbReference type="AlphaFoldDB" id="A0A835YW30"/>
<dbReference type="Proteomes" id="UP000664859">
    <property type="component" value="Unassembled WGS sequence"/>
</dbReference>
<organism evidence="3 4">
    <name type="scientific">Tribonema minus</name>
    <dbReference type="NCBI Taxonomy" id="303371"/>
    <lineage>
        <taxon>Eukaryota</taxon>
        <taxon>Sar</taxon>
        <taxon>Stramenopiles</taxon>
        <taxon>Ochrophyta</taxon>
        <taxon>PX clade</taxon>
        <taxon>Xanthophyceae</taxon>
        <taxon>Tribonematales</taxon>
        <taxon>Tribonemataceae</taxon>
        <taxon>Tribonema</taxon>
    </lineage>
</organism>
<feature type="compositionally biased region" description="Gly residues" evidence="1">
    <location>
        <begin position="181"/>
        <end position="197"/>
    </location>
</feature>
<comment type="caution">
    <text evidence="3">The sequence shown here is derived from an EMBL/GenBank/DDBJ whole genome shotgun (WGS) entry which is preliminary data.</text>
</comment>
<reference evidence="3" key="1">
    <citation type="submission" date="2021-02" db="EMBL/GenBank/DDBJ databases">
        <title>First Annotated Genome of the Yellow-green Alga Tribonema minus.</title>
        <authorList>
            <person name="Mahan K.M."/>
        </authorList>
    </citation>
    <scope>NUCLEOTIDE SEQUENCE</scope>
    <source>
        <strain evidence="3">UTEX B ZZ1240</strain>
    </source>
</reference>
<feature type="transmembrane region" description="Helical" evidence="2">
    <location>
        <begin position="240"/>
        <end position="258"/>
    </location>
</feature>
<feature type="region of interest" description="Disordered" evidence="1">
    <location>
        <begin position="181"/>
        <end position="204"/>
    </location>
</feature>
<evidence type="ECO:0000256" key="1">
    <source>
        <dbReference type="SAM" id="MobiDB-lite"/>
    </source>
</evidence>
<feature type="transmembrane region" description="Helical" evidence="2">
    <location>
        <begin position="6"/>
        <end position="22"/>
    </location>
</feature>
<proteinExistence type="predicted"/>
<gene>
    <name evidence="3" type="ORF">JKP88DRAFT_270683</name>
</gene>
<feature type="transmembrane region" description="Helical" evidence="2">
    <location>
        <begin position="300"/>
        <end position="322"/>
    </location>
</feature>
<dbReference type="InterPro" id="IPR008537">
    <property type="entry name" value="DUF819"/>
</dbReference>
<feature type="transmembrane region" description="Helical" evidence="2">
    <location>
        <begin position="214"/>
        <end position="233"/>
    </location>
</feature>
<dbReference type="EMBL" id="JAFCMP010000523">
    <property type="protein sequence ID" value="KAG5177678.1"/>
    <property type="molecule type" value="Genomic_DNA"/>
</dbReference>
<keyword evidence="2" id="KW-0812">Transmembrane</keyword>
<keyword evidence="4" id="KW-1185">Reference proteome</keyword>
<dbReference type="PANTHER" id="PTHR34289">
    <property type="entry name" value="PROTEIN, PUTATIVE (DUF819)-RELATED"/>
    <property type="match status" value="1"/>
</dbReference>
<keyword evidence="2" id="KW-0472">Membrane</keyword>
<feature type="transmembrane region" description="Helical" evidence="2">
    <location>
        <begin position="86"/>
        <end position="107"/>
    </location>
</feature>
<protein>
    <recommendedName>
        <fullName evidence="5">DUF819 domain-containing protein</fullName>
    </recommendedName>
</protein>
<feature type="transmembrane region" description="Helical" evidence="2">
    <location>
        <begin position="150"/>
        <end position="172"/>
    </location>
</feature>
<evidence type="ECO:0000256" key="2">
    <source>
        <dbReference type="SAM" id="Phobius"/>
    </source>
</evidence>
<keyword evidence="2" id="KW-1133">Transmembrane helix</keyword>
<dbReference type="PANTHER" id="PTHR34289:SF8">
    <property type="entry name" value="DUF819 DOMAIN-CONTAINING PROTEIN"/>
    <property type="match status" value="1"/>
</dbReference>
<sequence>MHSQTWYLWTFLMWASSFGLWSENTKWGAALSSPLVTMLITITACNIGVLPTASPVYTCVNKYLVPLAVPLLLYDADLKRVMKYSGTLMACFMLGAVGTVLGTVVAAKLVPLGMGADGWKIAAALASRHIGGAVNYVAVAETLSMSAEAVVAGLAADNLVVALYFAFLFYMAKGDAGTAAGGGDAPETPSGGGGEGDMGPPTVDPASPLVGKDGLAYALAAGCALTFAGNAIAAGPLRGAISGIPITSLLTVAAASAFPKVLAPLGVAGAQVGVLFMQLFFAVTGASGSIAVVMRTAPTLLAFSAIQIAAHYAFTVGAGRALRLPFNQLLLASNANVGGPTTAAAFAASKRWSALVLPALLTGILGYAVATFVGIGLGQAVLRGMMGG</sequence>
<accession>A0A835YW30</accession>
<name>A0A835YW30_9STRA</name>
<feature type="transmembrane region" description="Helical" evidence="2">
    <location>
        <begin position="29"/>
        <end position="49"/>
    </location>
</feature>
<dbReference type="OrthoDB" id="45797at2759"/>
<evidence type="ECO:0000313" key="3">
    <source>
        <dbReference type="EMBL" id="KAG5177678.1"/>
    </source>
</evidence>